<evidence type="ECO:0000256" key="1">
    <source>
        <dbReference type="SAM" id="MobiDB-lite"/>
    </source>
</evidence>
<dbReference type="EMBL" id="CCKQ01003700">
    <property type="protein sequence ID" value="CDW74836.1"/>
    <property type="molecule type" value="Genomic_DNA"/>
</dbReference>
<feature type="compositionally biased region" description="Low complexity" evidence="1">
    <location>
        <begin position="71"/>
        <end position="82"/>
    </location>
</feature>
<dbReference type="Proteomes" id="UP000039865">
    <property type="component" value="Unassembled WGS sequence"/>
</dbReference>
<reference evidence="2 3" key="1">
    <citation type="submission" date="2014-06" db="EMBL/GenBank/DDBJ databases">
        <authorList>
            <person name="Swart Estienne"/>
        </authorList>
    </citation>
    <scope>NUCLEOTIDE SEQUENCE [LARGE SCALE GENOMIC DNA]</scope>
    <source>
        <strain evidence="2 3">130c</strain>
    </source>
</reference>
<organism evidence="2 3">
    <name type="scientific">Stylonychia lemnae</name>
    <name type="common">Ciliate</name>
    <dbReference type="NCBI Taxonomy" id="5949"/>
    <lineage>
        <taxon>Eukaryota</taxon>
        <taxon>Sar</taxon>
        <taxon>Alveolata</taxon>
        <taxon>Ciliophora</taxon>
        <taxon>Intramacronucleata</taxon>
        <taxon>Spirotrichea</taxon>
        <taxon>Stichotrichia</taxon>
        <taxon>Sporadotrichida</taxon>
        <taxon>Oxytrichidae</taxon>
        <taxon>Stylonychinae</taxon>
        <taxon>Stylonychia</taxon>
    </lineage>
</organism>
<dbReference type="AlphaFoldDB" id="A0A077ZY77"/>
<evidence type="ECO:0000313" key="3">
    <source>
        <dbReference type="Proteomes" id="UP000039865"/>
    </source>
</evidence>
<name>A0A077ZY77_STYLE</name>
<evidence type="ECO:0000313" key="2">
    <source>
        <dbReference type="EMBL" id="CDW74836.1"/>
    </source>
</evidence>
<protein>
    <submittedName>
        <fullName evidence="2">Uncharacterized protein</fullName>
    </submittedName>
</protein>
<accession>A0A077ZY77</accession>
<keyword evidence="3" id="KW-1185">Reference proteome</keyword>
<gene>
    <name evidence="2" type="primary">Contig3340.g3573</name>
    <name evidence="2" type="ORF">STYLEM_3819</name>
</gene>
<proteinExistence type="predicted"/>
<dbReference type="InParanoid" id="A0A077ZY77"/>
<feature type="region of interest" description="Disordered" evidence="1">
    <location>
        <begin position="59"/>
        <end position="82"/>
    </location>
</feature>
<sequence length="82" mass="9466">MSFFRKIFRFKATSEIPELTEFLSKNETFKKTAKKIHTKKVGFWNSLDSYLEKELLDGKNVPKGPPKRIDSINSNNSSIGKK</sequence>